<dbReference type="RefSeq" id="WP_337719028.1">
    <property type="nucleotide sequence ID" value="NZ_JBBEGL010000018.1"/>
</dbReference>
<accession>A0ABU8NHE3</accession>
<proteinExistence type="predicted"/>
<sequence length="321" mass="35603">MDELDEWQRLLGRQHRIVTRGQLLAQGFTDDGIRAQVEAHRWQRVHEGVYALFTGPLPPEARRMAALLACRGGAMLSHETAAELHGFVKPDDDRPIHVTVRYGCSASRLDGVKVHRSRAFAHIGLPGSDPPMTSRVHTVLDLALAAPDATEAARRAHLYALDAGVHPQALERAAELRRPARYRRAVADAVTLLRDGVLSELEHRYFVDVEQAHGLPVGRRQAPVLVDGVRRYEDIEYDMPRGTVTVRLDGFGTHRDRRTALIDRRRTVAAAVAGGVSVPFGYEEVTKFACRTTREVEALLRAAGWEEPLRPCGGCERTSGL</sequence>
<evidence type="ECO:0008006" key="3">
    <source>
        <dbReference type="Google" id="ProtNLM"/>
    </source>
</evidence>
<protein>
    <recommendedName>
        <fullName evidence="3">Transcriptional regulator, AbiEi antitoxin, Type IV TA system</fullName>
    </recommendedName>
</protein>
<keyword evidence="2" id="KW-1185">Reference proteome</keyword>
<evidence type="ECO:0000313" key="1">
    <source>
        <dbReference type="EMBL" id="MEJ2890829.1"/>
    </source>
</evidence>
<comment type="caution">
    <text evidence="1">The sequence shown here is derived from an EMBL/GenBank/DDBJ whole genome shotgun (WGS) entry which is preliminary data.</text>
</comment>
<organism evidence="1 2">
    <name type="scientific">Actinomycetospora aeridis</name>
    <dbReference type="NCBI Taxonomy" id="3129231"/>
    <lineage>
        <taxon>Bacteria</taxon>
        <taxon>Bacillati</taxon>
        <taxon>Actinomycetota</taxon>
        <taxon>Actinomycetes</taxon>
        <taxon>Pseudonocardiales</taxon>
        <taxon>Pseudonocardiaceae</taxon>
        <taxon>Actinomycetospora</taxon>
    </lineage>
</organism>
<reference evidence="1 2" key="1">
    <citation type="submission" date="2024-03" db="EMBL/GenBank/DDBJ databases">
        <title>Actinomycetospora sp. OC33-EN06, a novel actinomycete isolated from wild orchid (Aerides multiflora).</title>
        <authorList>
            <person name="Suriyachadkun C."/>
        </authorList>
    </citation>
    <scope>NUCLEOTIDE SEQUENCE [LARGE SCALE GENOMIC DNA]</scope>
    <source>
        <strain evidence="1 2">OC33-EN06</strain>
    </source>
</reference>
<evidence type="ECO:0000313" key="2">
    <source>
        <dbReference type="Proteomes" id="UP001370100"/>
    </source>
</evidence>
<dbReference type="Proteomes" id="UP001370100">
    <property type="component" value="Unassembled WGS sequence"/>
</dbReference>
<dbReference type="EMBL" id="JBBEGL010000018">
    <property type="protein sequence ID" value="MEJ2890829.1"/>
    <property type="molecule type" value="Genomic_DNA"/>
</dbReference>
<gene>
    <name evidence="1" type="ORF">WCD41_30530</name>
</gene>
<name>A0ABU8NHE3_9PSEU</name>